<keyword evidence="1" id="KW-1185">Reference proteome</keyword>
<reference evidence="1" key="1">
    <citation type="journal article" date="2013" name="Genetics">
        <title>The draft genome and transcriptome of Panagrellus redivivus are shaped by the harsh demands of a free-living lifestyle.</title>
        <authorList>
            <person name="Srinivasan J."/>
            <person name="Dillman A.R."/>
            <person name="Macchietto M.G."/>
            <person name="Heikkinen L."/>
            <person name="Lakso M."/>
            <person name="Fracchia K.M."/>
            <person name="Antoshechkin I."/>
            <person name="Mortazavi A."/>
            <person name="Wong G."/>
            <person name="Sternberg P.W."/>
        </authorList>
    </citation>
    <scope>NUCLEOTIDE SEQUENCE [LARGE SCALE GENOMIC DNA]</scope>
    <source>
        <strain evidence="1">MT8872</strain>
    </source>
</reference>
<dbReference type="WBParaSite" id="Pan_g23765.t1">
    <property type="protein sequence ID" value="Pan_g23765.t1"/>
    <property type="gene ID" value="Pan_g23765"/>
</dbReference>
<dbReference type="AlphaFoldDB" id="A0A7E4VQD7"/>
<protein>
    <submittedName>
        <fullName evidence="2">Kazal-like domain-containing protein</fullName>
    </submittedName>
</protein>
<dbReference type="Proteomes" id="UP000492821">
    <property type="component" value="Unassembled WGS sequence"/>
</dbReference>
<accession>A0A7E4VQD7</accession>
<proteinExistence type="predicted"/>
<evidence type="ECO:0000313" key="2">
    <source>
        <dbReference type="WBParaSite" id="Pan_g23765.t1"/>
    </source>
</evidence>
<sequence>MKRPLYTAGTRCRSNNACLDAEYPICDMELGLCQQGKLPYHCGRYRNPTVRISKQACSADVDSGSLMSTAERRLTVDAMNVQRGLITNECNAWGSDVGHVF</sequence>
<name>A0A7E4VQD7_PANRE</name>
<evidence type="ECO:0000313" key="1">
    <source>
        <dbReference type="Proteomes" id="UP000492821"/>
    </source>
</evidence>
<reference evidence="2" key="2">
    <citation type="submission" date="2020-10" db="UniProtKB">
        <authorList>
            <consortium name="WormBaseParasite"/>
        </authorList>
    </citation>
    <scope>IDENTIFICATION</scope>
</reference>
<organism evidence="1 2">
    <name type="scientific">Panagrellus redivivus</name>
    <name type="common">Microworm</name>
    <dbReference type="NCBI Taxonomy" id="6233"/>
    <lineage>
        <taxon>Eukaryota</taxon>
        <taxon>Metazoa</taxon>
        <taxon>Ecdysozoa</taxon>
        <taxon>Nematoda</taxon>
        <taxon>Chromadorea</taxon>
        <taxon>Rhabditida</taxon>
        <taxon>Tylenchina</taxon>
        <taxon>Panagrolaimomorpha</taxon>
        <taxon>Panagrolaimoidea</taxon>
        <taxon>Panagrolaimidae</taxon>
        <taxon>Panagrellus</taxon>
    </lineage>
</organism>